<comment type="caution">
    <text evidence="1">The sequence shown here is derived from an EMBL/GenBank/DDBJ whole genome shotgun (WGS) entry which is preliminary data.</text>
</comment>
<name>A0A937CUN2_9BURK</name>
<organism evidence="1 2">
    <name type="scientific">Ramlibacter monticola</name>
    <dbReference type="NCBI Taxonomy" id="1926872"/>
    <lineage>
        <taxon>Bacteria</taxon>
        <taxon>Pseudomonadati</taxon>
        <taxon>Pseudomonadota</taxon>
        <taxon>Betaproteobacteria</taxon>
        <taxon>Burkholderiales</taxon>
        <taxon>Comamonadaceae</taxon>
        <taxon>Ramlibacter</taxon>
    </lineage>
</organism>
<proteinExistence type="predicted"/>
<keyword evidence="2" id="KW-1185">Reference proteome</keyword>
<evidence type="ECO:0000313" key="1">
    <source>
        <dbReference type="EMBL" id="MBL0393571.1"/>
    </source>
</evidence>
<dbReference type="AlphaFoldDB" id="A0A937CUN2"/>
<reference evidence="1 2" key="1">
    <citation type="journal article" date="2017" name="Int. J. Syst. Evol. Microbiol.">
        <title>Ramlibacter monticola sp. nov., isolated from forest soil.</title>
        <authorList>
            <person name="Chaudhary D.K."/>
            <person name="Kim J."/>
        </authorList>
    </citation>
    <scope>NUCLEOTIDE SEQUENCE [LARGE SCALE GENOMIC DNA]</scope>
    <source>
        <strain evidence="1 2">KACC 19175</strain>
    </source>
</reference>
<gene>
    <name evidence="1" type="ORF">JJ685_20710</name>
</gene>
<dbReference type="Proteomes" id="UP000599109">
    <property type="component" value="Unassembled WGS sequence"/>
</dbReference>
<protein>
    <submittedName>
        <fullName evidence="1">Uncharacterized protein</fullName>
    </submittedName>
</protein>
<evidence type="ECO:0000313" key="2">
    <source>
        <dbReference type="Proteomes" id="UP000599109"/>
    </source>
</evidence>
<sequence length="303" mass="33695">MKSSQSPITRDAEQAVFGVNGSLMLETVRTTVRALEGAPVRYKYLSLDEHEALFKTDATAGVRVQMTELLYHAHFAAVATLVRAYRWAEGCIAAYSQDLFLPFCASARGLLEATGDSYDGLPRVPLALAGQKANIQKALKGASPPLQLRYKELEDVLLHFSHAKRVDKSQRATSPDYVPAKLPSTYTKPLEDFPPGGFYDWYQELCELTHPASDSVCYMLVPDTEGRLEFQASVDRERIQAHLNRNQARLAEVLRISQVPALVMLRVLLYVGPPELHVSAVKAIDLRQIGLWRKCAAALEVEP</sequence>
<dbReference type="EMBL" id="JAEQNE010000005">
    <property type="protein sequence ID" value="MBL0393571.1"/>
    <property type="molecule type" value="Genomic_DNA"/>
</dbReference>
<accession>A0A937CUN2</accession>
<dbReference type="RefSeq" id="WP_201676224.1">
    <property type="nucleotide sequence ID" value="NZ_JAEQNE010000005.1"/>
</dbReference>